<reference evidence="2 3" key="1">
    <citation type="submission" date="2008-05" db="EMBL/GenBank/DDBJ databases">
        <title>Complete sequence of chromosome of Geobacter lovleyi SZ.</title>
        <authorList>
            <consortium name="US DOE Joint Genome Institute"/>
            <person name="Lucas S."/>
            <person name="Copeland A."/>
            <person name="Lapidus A."/>
            <person name="Glavina del Rio T."/>
            <person name="Dalin E."/>
            <person name="Tice H."/>
            <person name="Bruce D."/>
            <person name="Goodwin L."/>
            <person name="Pitluck S."/>
            <person name="Chertkov O."/>
            <person name="Meincke L."/>
            <person name="Brettin T."/>
            <person name="Detter J.C."/>
            <person name="Han C."/>
            <person name="Tapia R."/>
            <person name="Kuske C.R."/>
            <person name="Schmutz J."/>
            <person name="Larimer F."/>
            <person name="Land M."/>
            <person name="Hauser L."/>
            <person name="Kyrpides N."/>
            <person name="Mikhailova N."/>
            <person name="Sung Y."/>
            <person name="Fletcher K.E."/>
            <person name="Ritalahti K.M."/>
            <person name="Loeffler F.E."/>
            <person name="Richardson P."/>
        </authorList>
    </citation>
    <scope>NUCLEOTIDE SEQUENCE [LARGE SCALE GENOMIC DNA]</scope>
    <source>
        <strain evidence="3">ATCC BAA-1151 / DSM 17278 / SZ</strain>
    </source>
</reference>
<evidence type="ECO:0000313" key="3">
    <source>
        <dbReference type="Proteomes" id="UP000002420"/>
    </source>
</evidence>
<dbReference type="EMBL" id="CP001089">
    <property type="protein sequence ID" value="ACD93744.1"/>
    <property type="molecule type" value="Genomic_DNA"/>
</dbReference>
<evidence type="ECO:0000259" key="1">
    <source>
        <dbReference type="Pfam" id="PF08722"/>
    </source>
</evidence>
<gene>
    <name evidence="2" type="ordered locus">Glov_0005</name>
</gene>
<dbReference type="InterPro" id="IPR011856">
    <property type="entry name" value="tRNA_endonuc-like_dom_sf"/>
</dbReference>
<dbReference type="Gene3D" id="3.40.1350.10">
    <property type="match status" value="1"/>
</dbReference>
<dbReference type="KEGG" id="glo:Glov_0005"/>
<evidence type="ECO:0000313" key="2">
    <source>
        <dbReference type="EMBL" id="ACD93744.1"/>
    </source>
</evidence>
<dbReference type="SUPFAM" id="SSF52980">
    <property type="entry name" value="Restriction endonuclease-like"/>
    <property type="match status" value="1"/>
</dbReference>
<dbReference type="HOGENOM" id="CLU_1978331_0_0_7"/>
<sequence length="126" mass="14210">MNTNPESGVLQHGRSRKVVKRSNCGHPVKFASQKCGRSVHLESPLEYDLAIQLEFDPSVILFQEQPLALKIEYNGKIRTVYPDLAVYKDDGSTLIIEVKDAKKASQQEVIEKFELERQVLVSLAGR</sequence>
<protein>
    <recommendedName>
        <fullName evidence="1">TnsA endonuclease N-terminal domain-containing protein</fullName>
    </recommendedName>
</protein>
<dbReference type="Proteomes" id="UP000002420">
    <property type="component" value="Chromosome"/>
</dbReference>
<accession>B3E8P1</accession>
<dbReference type="OrthoDB" id="6058459at2"/>
<dbReference type="InterPro" id="IPR014833">
    <property type="entry name" value="TnsA_N"/>
</dbReference>
<dbReference type="InterPro" id="IPR011335">
    <property type="entry name" value="Restrct_endonuc-II-like"/>
</dbReference>
<name>B3E8P1_TRIL1</name>
<dbReference type="AlphaFoldDB" id="B3E8P1"/>
<proteinExistence type="predicted"/>
<keyword evidence="3" id="KW-1185">Reference proteome</keyword>
<feature type="domain" description="TnsA endonuclease N-terminal" evidence="1">
    <location>
        <begin position="56"/>
        <end position="119"/>
    </location>
</feature>
<dbReference type="Pfam" id="PF08722">
    <property type="entry name" value="Tn7_TnsA-like_N"/>
    <property type="match status" value="1"/>
</dbReference>
<dbReference type="GO" id="GO:0003676">
    <property type="term" value="F:nucleic acid binding"/>
    <property type="evidence" value="ECO:0007669"/>
    <property type="project" value="InterPro"/>
</dbReference>
<dbReference type="RefSeq" id="WP_012468103.1">
    <property type="nucleotide sequence ID" value="NC_010814.1"/>
</dbReference>
<organism evidence="2 3">
    <name type="scientific">Trichlorobacter lovleyi (strain ATCC BAA-1151 / DSM 17278 / SZ)</name>
    <name type="common">Geobacter lovleyi</name>
    <dbReference type="NCBI Taxonomy" id="398767"/>
    <lineage>
        <taxon>Bacteria</taxon>
        <taxon>Pseudomonadati</taxon>
        <taxon>Thermodesulfobacteriota</taxon>
        <taxon>Desulfuromonadia</taxon>
        <taxon>Geobacterales</taxon>
        <taxon>Geobacteraceae</taxon>
        <taxon>Trichlorobacter</taxon>
    </lineage>
</organism>